<organism evidence="1 2">
    <name type="scientific">Gigaspora margarita</name>
    <dbReference type="NCBI Taxonomy" id="4874"/>
    <lineage>
        <taxon>Eukaryota</taxon>
        <taxon>Fungi</taxon>
        <taxon>Fungi incertae sedis</taxon>
        <taxon>Mucoromycota</taxon>
        <taxon>Glomeromycotina</taxon>
        <taxon>Glomeromycetes</taxon>
        <taxon>Diversisporales</taxon>
        <taxon>Gigasporaceae</taxon>
        <taxon>Gigaspora</taxon>
    </lineage>
</organism>
<protein>
    <submittedName>
        <fullName evidence="1">35905_t:CDS:1</fullName>
    </submittedName>
</protein>
<name>A0ABN7V8K5_GIGMA</name>
<evidence type="ECO:0000313" key="2">
    <source>
        <dbReference type="Proteomes" id="UP000789901"/>
    </source>
</evidence>
<evidence type="ECO:0000313" key="1">
    <source>
        <dbReference type="EMBL" id="CAG8742400.1"/>
    </source>
</evidence>
<reference evidence="1 2" key="1">
    <citation type="submission" date="2021-06" db="EMBL/GenBank/DDBJ databases">
        <authorList>
            <person name="Kallberg Y."/>
            <person name="Tangrot J."/>
            <person name="Rosling A."/>
        </authorList>
    </citation>
    <scope>NUCLEOTIDE SEQUENCE [LARGE SCALE GENOMIC DNA]</scope>
    <source>
        <strain evidence="1 2">120-4 pot B 10/14</strain>
    </source>
</reference>
<comment type="caution">
    <text evidence="1">The sequence shown here is derived from an EMBL/GenBank/DDBJ whole genome shotgun (WGS) entry which is preliminary data.</text>
</comment>
<accession>A0ABN7V8K5</accession>
<sequence>MSLALEKNCNIDYKCLDIIVELAEKLRKEYCTSIKQKDIENDLRILKSNINMHSSYFRNHNGKVTKFVQNFLFKKGYHIFEKVTPLLQQEYNRGVANEITKYFNNYANKGNPSKYEKLLKLSSCDHETIKNNTQILKKFRYHNNRKIS</sequence>
<proteinExistence type="predicted"/>
<keyword evidence="2" id="KW-1185">Reference proteome</keyword>
<gene>
    <name evidence="1" type="ORF">GMARGA_LOCUS15526</name>
</gene>
<dbReference type="Proteomes" id="UP000789901">
    <property type="component" value="Unassembled WGS sequence"/>
</dbReference>
<dbReference type="EMBL" id="CAJVQB010010733">
    <property type="protein sequence ID" value="CAG8742400.1"/>
    <property type="molecule type" value="Genomic_DNA"/>
</dbReference>